<organism evidence="1 2">
    <name type="scientific">Pseudocalidococcus azoricus BACA0444</name>
    <dbReference type="NCBI Taxonomy" id="2918990"/>
    <lineage>
        <taxon>Bacteria</taxon>
        <taxon>Bacillati</taxon>
        <taxon>Cyanobacteriota</taxon>
        <taxon>Cyanophyceae</taxon>
        <taxon>Acaryochloridales</taxon>
        <taxon>Thermosynechococcaceae</taxon>
        <taxon>Pseudocalidococcus</taxon>
        <taxon>Pseudocalidococcus azoricus</taxon>
    </lineage>
</organism>
<protein>
    <submittedName>
        <fullName evidence="1">Uncharacterized protein</fullName>
    </submittedName>
</protein>
<evidence type="ECO:0000313" key="2">
    <source>
        <dbReference type="Proteomes" id="UP001268256"/>
    </source>
</evidence>
<evidence type="ECO:0000313" key="1">
    <source>
        <dbReference type="EMBL" id="MDS3862122.1"/>
    </source>
</evidence>
<sequence length="54" mass="6088">MKQGKYLDAIQSFAKKNIHIARTDAQFKTLRAEVKGEINGLRAEIKALDDKVSK</sequence>
<keyword evidence="2" id="KW-1185">Reference proteome</keyword>
<accession>A0AAE4K0P4</accession>
<dbReference type="AlphaFoldDB" id="A0AAE4K0P4"/>
<reference evidence="2" key="1">
    <citation type="submission" date="2023-07" db="EMBL/GenBank/DDBJ databases">
        <authorList>
            <person name="Luz R."/>
            <person name="Cordeiro R."/>
            <person name="Fonseca A."/>
            <person name="Goncalves V."/>
        </authorList>
    </citation>
    <scope>NUCLEOTIDE SEQUENCE [LARGE SCALE GENOMIC DNA]</scope>
    <source>
        <strain evidence="2">BACA0444</strain>
    </source>
</reference>
<dbReference type="Proteomes" id="UP001268256">
    <property type="component" value="Unassembled WGS sequence"/>
</dbReference>
<dbReference type="EMBL" id="JAVMIP010000022">
    <property type="protein sequence ID" value="MDS3862122.1"/>
    <property type="molecule type" value="Genomic_DNA"/>
</dbReference>
<comment type="caution">
    <text evidence="1">The sequence shown here is derived from an EMBL/GenBank/DDBJ whole genome shotgun (WGS) entry which is preliminary data.</text>
</comment>
<name>A0AAE4K0P4_9CYAN</name>
<dbReference type="RefSeq" id="WP_322879334.1">
    <property type="nucleotide sequence ID" value="NZ_JAVMIP010000022.1"/>
</dbReference>
<gene>
    <name evidence="1" type="ORF">RIF25_15065</name>
</gene>
<proteinExistence type="predicted"/>